<gene>
    <name evidence="1" type="ORF">SSP24_06410</name>
</gene>
<reference evidence="1 2" key="1">
    <citation type="submission" date="2019-06" db="EMBL/GenBank/DDBJ databases">
        <title>Whole genome shotgun sequence of Streptomyces spinoverrucosus NBRC 14228.</title>
        <authorList>
            <person name="Hosoyama A."/>
            <person name="Uohara A."/>
            <person name="Ohji S."/>
            <person name="Ichikawa N."/>
        </authorList>
    </citation>
    <scope>NUCLEOTIDE SEQUENCE [LARGE SCALE GENOMIC DNA]</scope>
    <source>
        <strain evidence="1 2">NBRC 14228</strain>
    </source>
</reference>
<comment type="caution">
    <text evidence="1">The sequence shown here is derived from an EMBL/GenBank/DDBJ whole genome shotgun (WGS) entry which is preliminary data.</text>
</comment>
<dbReference type="Proteomes" id="UP000317881">
    <property type="component" value="Unassembled WGS sequence"/>
</dbReference>
<name>A0A4Y3VDC5_9ACTN</name>
<proteinExistence type="predicted"/>
<organism evidence="1 2">
    <name type="scientific">Streptomyces spinoverrucosus</name>
    <dbReference type="NCBI Taxonomy" id="284043"/>
    <lineage>
        <taxon>Bacteria</taxon>
        <taxon>Bacillati</taxon>
        <taxon>Actinomycetota</taxon>
        <taxon>Actinomycetes</taxon>
        <taxon>Kitasatosporales</taxon>
        <taxon>Streptomycetaceae</taxon>
        <taxon>Streptomyces</taxon>
    </lineage>
</organism>
<protein>
    <submittedName>
        <fullName evidence="1">Uncharacterized protein</fullName>
    </submittedName>
</protein>
<dbReference type="RefSeq" id="WP_141307200.1">
    <property type="nucleotide sequence ID" value="NZ_BJND01000005.1"/>
</dbReference>
<dbReference type="EMBL" id="BJND01000005">
    <property type="protein sequence ID" value="GEC02986.1"/>
    <property type="molecule type" value="Genomic_DNA"/>
</dbReference>
<evidence type="ECO:0000313" key="2">
    <source>
        <dbReference type="Proteomes" id="UP000317881"/>
    </source>
</evidence>
<evidence type="ECO:0000313" key="1">
    <source>
        <dbReference type="EMBL" id="GEC02986.1"/>
    </source>
</evidence>
<sequence length="74" mass="8140">MTWLLALGIAMAVVFAAAVIADRVSRRPLPPIGQPVRASAPPLPASRLPARIHFDLSRARQARAERGRHRRPEV</sequence>
<accession>A0A4Y3VDC5</accession>
<keyword evidence="2" id="KW-1185">Reference proteome</keyword>
<dbReference type="AlphaFoldDB" id="A0A4Y3VDC5"/>